<feature type="domain" description="C3H1-type" evidence="6">
    <location>
        <begin position="15"/>
        <end position="42"/>
    </location>
</feature>
<evidence type="ECO:0000256" key="5">
    <source>
        <dbReference type="SAM" id="MobiDB-lite"/>
    </source>
</evidence>
<dbReference type="SUPFAM" id="SSF90229">
    <property type="entry name" value="CCCH zinc finger"/>
    <property type="match status" value="1"/>
</dbReference>
<dbReference type="InterPro" id="IPR032675">
    <property type="entry name" value="LRR_dom_sf"/>
</dbReference>
<proteinExistence type="predicted"/>
<keyword evidence="2 4" id="KW-0863">Zinc-finger</keyword>
<dbReference type="InterPro" id="IPR000571">
    <property type="entry name" value="Znf_CCCH"/>
</dbReference>
<dbReference type="EMBL" id="JAVHNR010000005">
    <property type="protein sequence ID" value="KAK6343137.1"/>
    <property type="molecule type" value="Genomic_DNA"/>
</dbReference>
<dbReference type="Gene3D" id="4.10.1000.10">
    <property type="entry name" value="Zinc finger, CCCH-type"/>
    <property type="match status" value="1"/>
</dbReference>
<feature type="zinc finger region" description="C3H1-type" evidence="4">
    <location>
        <begin position="15"/>
        <end position="42"/>
    </location>
</feature>
<dbReference type="Gene3D" id="3.80.10.10">
    <property type="entry name" value="Ribonuclease Inhibitor"/>
    <property type="match status" value="1"/>
</dbReference>
<dbReference type="SMART" id="SM00356">
    <property type="entry name" value="ZnF_C3H1"/>
    <property type="match status" value="1"/>
</dbReference>
<dbReference type="AlphaFoldDB" id="A0AAN8RCH6"/>
<evidence type="ECO:0000256" key="3">
    <source>
        <dbReference type="ARBA" id="ARBA00022833"/>
    </source>
</evidence>
<accession>A0AAN8RCH6</accession>
<name>A0AAN8RCH6_9PEZI</name>
<evidence type="ECO:0000256" key="4">
    <source>
        <dbReference type="PROSITE-ProRule" id="PRU00723"/>
    </source>
</evidence>
<gene>
    <name evidence="7" type="ORF">TWF718_008510</name>
</gene>
<sequence length="465" mass="50690">MASRNNSNHPGRSSEPRPPACKHFRRGQCIRGNSCQYYHEAPQTDGFPNQRVIELDLSDLDLSDLESLGSSELEALNFNDSAIGLLEADPESIVYKKYQHPPTPSTQILTFKDLKSYSKSRFTPAYTHLQFGTGFPVTDSHIQDLLSCPSMLESLEVFMIKGIDGTTATTGKGKKKKTTKTDPKPIEISNEPLITVLQKCSSLRVLHLVGCPKLDDYVFKAIVQSCPDLVELKITGTPTHPGNLTTASPVYVVTKGPTCLSSIRQIYFQNQSISPEGITLLSDARPTANILEGVQSSLPSKGVGLTLTSLEGTRVHHSSYVVALGERNLKFKECFAPHWDVNKGEQPDGEAVERLLAGAGELPGFWKEPGEDVIGTDDGEDEGSFSEEGEEEDGIHRVEIIKGGGSRGTKPSANPILGLADAIKRLHQNPAFIMKFLVSSIRIQKPRTEITNGNTAPSGPPSRDR</sequence>
<dbReference type="Pfam" id="PF00642">
    <property type="entry name" value="zf-CCCH"/>
    <property type="match status" value="1"/>
</dbReference>
<dbReference type="SUPFAM" id="SSF52047">
    <property type="entry name" value="RNI-like"/>
    <property type="match status" value="1"/>
</dbReference>
<evidence type="ECO:0000256" key="2">
    <source>
        <dbReference type="ARBA" id="ARBA00022771"/>
    </source>
</evidence>
<dbReference type="InterPro" id="IPR036855">
    <property type="entry name" value="Znf_CCCH_sf"/>
</dbReference>
<evidence type="ECO:0000256" key="1">
    <source>
        <dbReference type="ARBA" id="ARBA00022723"/>
    </source>
</evidence>
<keyword evidence="8" id="KW-1185">Reference proteome</keyword>
<keyword evidence="1 4" id="KW-0479">Metal-binding</keyword>
<reference evidence="7 8" key="1">
    <citation type="submission" date="2019-10" db="EMBL/GenBank/DDBJ databases">
        <authorList>
            <person name="Palmer J.M."/>
        </authorList>
    </citation>
    <scope>NUCLEOTIDE SEQUENCE [LARGE SCALE GENOMIC DNA]</scope>
    <source>
        <strain evidence="7 8">TWF718</strain>
    </source>
</reference>
<dbReference type="GO" id="GO:0008270">
    <property type="term" value="F:zinc ion binding"/>
    <property type="evidence" value="ECO:0007669"/>
    <property type="project" value="UniProtKB-KW"/>
</dbReference>
<evidence type="ECO:0000259" key="6">
    <source>
        <dbReference type="PROSITE" id="PS50103"/>
    </source>
</evidence>
<feature type="region of interest" description="Disordered" evidence="5">
    <location>
        <begin position="1"/>
        <end position="22"/>
    </location>
</feature>
<feature type="compositionally biased region" description="Polar residues" evidence="5">
    <location>
        <begin position="1"/>
        <end position="11"/>
    </location>
</feature>
<organism evidence="7 8">
    <name type="scientific">Orbilia javanica</name>
    <dbReference type="NCBI Taxonomy" id="47235"/>
    <lineage>
        <taxon>Eukaryota</taxon>
        <taxon>Fungi</taxon>
        <taxon>Dikarya</taxon>
        <taxon>Ascomycota</taxon>
        <taxon>Pezizomycotina</taxon>
        <taxon>Orbiliomycetes</taxon>
        <taxon>Orbiliales</taxon>
        <taxon>Orbiliaceae</taxon>
        <taxon>Orbilia</taxon>
    </lineage>
</organism>
<keyword evidence="3 4" id="KW-0862">Zinc</keyword>
<comment type="caution">
    <text evidence="7">The sequence shown here is derived from an EMBL/GenBank/DDBJ whole genome shotgun (WGS) entry which is preliminary data.</text>
</comment>
<protein>
    <recommendedName>
        <fullName evidence="6">C3H1-type domain-containing protein</fullName>
    </recommendedName>
</protein>
<feature type="region of interest" description="Disordered" evidence="5">
    <location>
        <begin position="446"/>
        <end position="465"/>
    </location>
</feature>
<dbReference type="Proteomes" id="UP001313282">
    <property type="component" value="Unassembled WGS sequence"/>
</dbReference>
<dbReference type="PROSITE" id="PS50103">
    <property type="entry name" value="ZF_C3H1"/>
    <property type="match status" value="1"/>
</dbReference>
<evidence type="ECO:0000313" key="8">
    <source>
        <dbReference type="Proteomes" id="UP001313282"/>
    </source>
</evidence>
<evidence type="ECO:0000313" key="7">
    <source>
        <dbReference type="EMBL" id="KAK6343137.1"/>
    </source>
</evidence>